<evidence type="ECO:0000313" key="2">
    <source>
        <dbReference type="Proteomes" id="UP001642484"/>
    </source>
</evidence>
<accession>A0ABP0RZM8</accession>
<dbReference type="InterPro" id="IPR040442">
    <property type="entry name" value="Pyrv_kinase-like_dom_sf"/>
</dbReference>
<proteinExistence type="predicted"/>
<dbReference type="EMBL" id="CAXAMN010026757">
    <property type="protein sequence ID" value="CAK9105548.1"/>
    <property type="molecule type" value="Genomic_DNA"/>
</dbReference>
<comment type="caution">
    <text evidence="1">The sequence shown here is derived from an EMBL/GenBank/DDBJ whole genome shotgun (WGS) entry which is preliminary data.</text>
</comment>
<gene>
    <name evidence="1" type="ORF">CCMP2556_LOCUS49387</name>
</gene>
<keyword evidence="2" id="KW-1185">Reference proteome</keyword>
<dbReference type="Proteomes" id="UP001642484">
    <property type="component" value="Unassembled WGS sequence"/>
</dbReference>
<dbReference type="SUPFAM" id="SSF51621">
    <property type="entry name" value="Phosphoenolpyruvate/pyruvate domain"/>
    <property type="match status" value="1"/>
</dbReference>
<name>A0ABP0RZM8_9DINO</name>
<protein>
    <recommendedName>
        <fullName evidence="3">Phosphoenolpyruvate phosphomutase</fullName>
    </recommendedName>
</protein>
<organism evidence="1 2">
    <name type="scientific">Durusdinium trenchii</name>
    <dbReference type="NCBI Taxonomy" id="1381693"/>
    <lineage>
        <taxon>Eukaryota</taxon>
        <taxon>Sar</taxon>
        <taxon>Alveolata</taxon>
        <taxon>Dinophyceae</taxon>
        <taxon>Suessiales</taxon>
        <taxon>Symbiodiniaceae</taxon>
        <taxon>Durusdinium</taxon>
    </lineage>
</organism>
<evidence type="ECO:0000313" key="1">
    <source>
        <dbReference type="EMBL" id="CAK9105548.1"/>
    </source>
</evidence>
<dbReference type="PANTHER" id="PTHR42905">
    <property type="entry name" value="PHOSPHOENOLPYRUVATE CARBOXYLASE"/>
    <property type="match status" value="1"/>
</dbReference>
<dbReference type="Gene3D" id="3.20.20.60">
    <property type="entry name" value="Phosphoenolpyruvate-binding domains"/>
    <property type="match status" value="1"/>
</dbReference>
<dbReference type="Pfam" id="PF13714">
    <property type="entry name" value="PEP_mutase"/>
    <property type="match status" value="1"/>
</dbReference>
<evidence type="ECO:0008006" key="3">
    <source>
        <dbReference type="Google" id="ProtNLM"/>
    </source>
</evidence>
<dbReference type="PANTHER" id="PTHR42905:SF7">
    <property type="entry name" value="PHOSPHOENOLPYRUVATE PHOSPHOMUTASE"/>
    <property type="match status" value="1"/>
</dbReference>
<reference evidence="1 2" key="1">
    <citation type="submission" date="2024-02" db="EMBL/GenBank/DDBJ databases">
        <authorList>
            <person name="Chen Y."/>
            <person name="Shah S."/>
            <person name="Dougan E. K."/>
            <person name="Thang M."/>
            <person name="Chan C."/>
        </authorList>
    </citation>
    <scope>NUCLEOTIDE SEQUENCE [LARGE SCALE GENOMIC DNA]</scope>
</reference>
<sequence>MARTCHVPWESNADEERMCPLRPLQAQNRARGASTAGSRLPTLKRLIQEKPIVRAIEVHSGFSALVVDAAVAQRRGEQVTFDCLWSSSLTSSAIKGKPDIETVTTSERMQIVDDVLEVSTKPVLYDGDTGGPKEIFAFTVRKLERLGVSGVVIEDKHLGGRSGRDRTTVFHRCRRSGGC</sequence>
<dbReference type="InterPro" id="IPR015813">
    <property type="entry name" value="Pyrv/PenolPyrv_kinase-like_dom"/>
</dbReference>